<accession>A0A6J1WCB3</accession>
<dbReference type="InterPro" id="IPR000618">
    <property type="entry name" value="Insect_cuticle"/>
</dbReference>
<keyword evidence="2 5" id="KW-0732">Signal</keyword>
<reference evidence="8" key="2">
    <citation type="submission" date="2025-05" db="UniProtKB">
        <authorList>
            <consortium name="RefSeq"/>
        </authorList>
    </citation>
    <scope>IDENTIFICATION</scope>
    <source>
        <tissue evidence="8">Whole larvae</tissue>
    </source>
</reference>
<dbReference type="GO" id="GO:0042302">
    <property type="term" value="F:structural constituent of cuticle"/>
    <property type="evidence" value="ECO:0007669"/>
    <property type="project" value="UniProtKB-UniRule"/>
</dbReference>
<reference evidence="6" key="1">
    <citation type="journal article" date="2018" name="Insect Biochem. Mol. Biol.">
        <title>The expansion of genes encoding soluble silk components in the greater wax moth, Galleria mellonella.</title>
        <authorList>
            <person name="Kludkiewicz B."/>
            <person name="Kucerova L."/>
            <person name="Konikova T."/>
            <person name="Strnad H."/>
            <person name="Hradilova M."/>
            <person name="Zaloudikova A."/>
            <person name="Sehadova H."/>
            <person name="Konik P."/>
            <person name="Sehnal F."/>
            <person name="Zurovec M."/>
        </authorList>
    </citation>
    <scope>NUCLEOTIDE SEQUENCE</scope>
    <source>
        <tissue evidence="6">Larval silk glands</tissue>
    </source>
</reference>
<evidence type="ECO:0000256" key="4">
    <source>
        <dbReference type="SAM" id="MobiDB-lite"/>
    </source>
</evidence>
<dbReference type="EMBL" id="MG846870">
    <property type="protein sequence ID" value="AXY94722.1"/>
    <property type="molecule type" value="mRNA"/>
</dbReference>
<evidence type="ECO:0000256" key="2">
    <source>
        <dbReference type="ARBA" id="ARBA00022729"/>
    </source>
</evidence>
<evidence type="ECO:0000256" key="1">
    <source>
        <dbReference type="ARBA" id="ARBA00022460"/>
    </source>
</evidence>
<dbReference type="InterPro" id="IPR051217">
    <property type="entry name" value="Insect_Cuticle_Struc_Prot"/>
</dbReference>
<dbReference type="GO" id="GO:0031012">
    <property type="term" value="C:extracellular matrix"/>
    <property type="evidence" value="ECO:0007669"/>
    <property type="project" value="TreeGrafter"/>
</dbReference>
<dbReference type="GO" id="GO:0005615">
    <property type="term" value="C:extracellular space"/>
    <property type="evidence" value="ECO:0007669"/>
    <property type="project" value="TreeGrafter"/>
</dbReference>
<dbReference type="OrthoDB" id="7488025at2759"/>
<name>A0A3G1T171_GALME</name>
<dbReference type="PROSITE" id="PS51155">
    <property type="entry name" value="CHIT_BIND_RR_2"/>
    <property type="match status" value="1"/>
</dbReference>
<keyword evidence="1 3" id="KW-0193">Cuticle</keyword>
<dbReference type="Pfam" id="PF00379">
    <property type="entry name" value="Chitin_bind_4"/>
    <property type="match status" value="1"/>
</dbReference>
<gene>
    <name evidence="6" type="primary">GMPcon00005</name>
    <name evidence="8" type="synonym">LOC113511581</name>
</gene>
<evidence type="ECO:0000256" key="5">
    <source>
        <dbReference type="SAM" id="SignalP"/>
    </source>
</evidence>
<proteinExistence type="evidence at transcript level"/>
<dbReference type="PROSITE" id="PS51257">
    <property type="entry name" value="PROKAR_LIPOPROTEIN"/>
    <property type="match status" value="1"/>
</dbReference>
<evidence type="ECO:0000313" key="6">
    <source>
        <dbReference type="EMBL" id="AXY94722.1"/>
    </source>
</evidence>
<protein>
    <submittedName>
        <fullName evidence="6">Amyelois LOC106132319-like protein</fullName>
    </submittedName>
    <submittedName>
        <fullName evidence="8">Uncharacterized protein LOC113511581</fullName>
    </submittedName>
</protein>
<organism evidence="6">
    <name type="scientific">Galleria mellonella</name>
    <name type="common">Greater wax moth</name>
    <dbReference type="NCBI Taxonomy" id="7137"/>
    <lineage>
        <taxon>Eukaryota</taxon>
        <taxon>Metazoa</taxon>
        <taxon>Ecdysozoa</taxon>
        <taxon>Arthropoda</taxon>
        <taxon>Hexapoda</taxon>
        <taxon>Insecta</taxon>
        <taxon>Pterygota</taxon>
        <taxon>Neoptera</taxon>
        <taxon>Endopterygota</taxon>
        <taxon>Lepidoptera</taxon>
        <taxon>Glossata</taxon>
        <taxon>Ditrysia</taxon>
        <taxon>Pyraloidea</taxon>
        <taxon>Pyralidae</taxon>
        <taxon>Galleriinae</taxon>
        <taxon>Galleria</taxon>
    </lineage>
</organism>
<feature type="compositionally biased region" description="Basic and acidic residues" evidence="4">
    <location>
        <begin position="188"/>
        <end position="201"/>
    </location>
</feature>
<dbReference type="InterPro" id="IPR031311">
    <property type="entry name" value="CHIT_BIND_RR_consensus"/>
</dbReference>
<dbReference type="AlphaFoldDB" id="A0A3G1T171"/>
<dbReference type="PRINTS" id="PR00947">
    <property type="entry name" value="CUTICLE"/>
</dbReference>
<feature type="region of interest" description="Disordered" evidence="4">
    <location>
        <begin position="183"/>
        <end position="209"/>
    </location>
</feature>
<dbReference type="PROSITE" id="PS00233">
    <property type="entry name" value="CHIT_BIND_RR_1"/>
    <property type="match status" value="1"/>
</dbReference>
<feature type="signal peptide" evidence="5">
    <location>
        <begin position="1"/>
        <end position="22"/>
    </location>
</feature>
<keyword evidence="7" id="KW-1185">Reference proteome</keyword>
<dbReference type="PANTHER" id="PTHR12236:SF95">
    <property type="entry name" value="CUTICULAR PROTEIN 76BD, ISOFORM C-RELATED"/>
    <property type="match status" value="1"/>
</dbReference>
<dbReference type="Proteomes" id="UP001652740">
    <property type="component" value="Unplaced"/>
</dbReference>
<feature type="chain" id="PRO_5018158842" evidence="5">
    <location>
        <begin position="23"/>
        <end position="389"/>
    </location>
</feature>
<evidence type="ECO:0000313" key="8">
    <source>
        <dbReference type="RefSeq" id="XP_026751024.3"/>
    </source>
</evidence>
<sequence length="389" mass="41359">MILNKIVISIIFSTSCLQIICGAGYSKVYVHRGAEEVPVEYLNYGAPPVVRNPQIAQISAAPIGSVLPLQNVVSGCVAPCVIPSQSVNTVAAVPTSSKIIAYNTPNVPTVVLPNSDEKTSYEYSYVVYDENTGDRKAQRELSDGSVVQGEYSFIQPDGYVREVKYRADDLTGFNAIVKNFLPESTPDEDAKKPTKKGKSEPDPACQPIQTGALKVDSELTESTEITVAPTVESAPEVASVSIKESEAIVVIDSTTPDANSAFSTESSVQLIGSPLNSPAALVENPSATKAIEPPTDNSVELIKDSTSDSTSAEPDHDIINCTDETHTHEAVETPIETIPKPEVPLANGLVSYKDIIRCVQAAIANGDPNANTNISPLTYIILPGTNKPC</sequence>
<dbReference type="RefSeq" id="XP_026751024.3">
    <property type="nucleotide sequence ID" value="XM_026895223.3"/>
</dbReference>
<dbReference type="PANTHER" id="PTHR12236">
    <property type="entry name" value="STRUCTURAL CONTITUENT OF CUTICLE"/>
    <property type="match status" value="1"/>
</dbReference>
<accession>A0A3G1T171</accession>
<dbReference type="KEGG" id="gmw:113511581"/>
<evidence type="ECO:0000256" key="3">
    <source>
        <dbReference type="PROSITE-ProRule" id="PRU00497"/>
    </source>
</evidence>
<evidence type="ECO:0000313" key="7">
    <source>
        <dbReference type="Proteomes" id="UP001652740"/>
    </source>
</evidence>